<dbReference type="KEGG" id="mri:Mal4_28010"/>
<dbReference type="EMBL" id="CP036275">
    <property type="protein sequence ID" value="QDU38473.1"/>
    <property type="molecule type" value="Genomic_DNA"/>
</dbReference>
<feature type="signal peptide" evidence="1">
    <location>
        <begin position="1"/>
        <end position="21"/>
    </location>
</feature>
<evidence type="ECO:0008006" key="6">
    <source>
        <dbReference type="Google" id="ProtNLM"/>
    </source>
</evidence>
<gene>
    <name evidence="4" type="ORF">Mal4_28010</name>
</gene>
<evidence type="ECO:0000313" key="5">
    <source>
        <dbReference type="Proteomes" id="UP000320496"/>
    </source>
</evidence>
<dbReference type="PANTHER" id="PTHR35889:SF3">
    <property type="entry name" value="F-BOX DOMAIN-CONTAINING PROTEIN"/>
    <property type="match status" value="1"/>
</dbReference>
<evidence type="ECO:0000313" key="4">
    <source>
        <dbReference type="EMBL" id="QDU38473.1"/>
    </source>
</evidence>
<name>A0A517Z7L4_9PLAN</name>
<feature type="domain" description="DUF1553" evidence="3">
    <location>
        <begin position="624"/>
        <end position="704"/>
    </location>
</feature>
<dbReference type="OrthoDB" id="127107at2"/>
<protein>
    <recommendedName>
        <fullName evidence="6">DUF1549 domain-containing protein</fullName>
    </recommendedName>
</protein>
<organism evidence="4 5">
    <name type="scientific">Maioricimonas rarisocia</name>
    <dbReference type="NCBI Taxonomy" id="2528026"/>
    <lineage>
        <taxon>Bacteria</taxon>
        <taxon>Pseudomonadati</taxon>
        <taxon>Planctomycetota</taxon>
        <taxon>Planctomycetia</taxon>
        <taxon>Planctomycetales</taxon>
        <taxon>Planctomycetaceae</taxon>
        <taxon>Maioricimonas</taxon>
    </lineage>
</organism>
<dbReference type="Proteomes" id="UP000320496">
    <property type="component" value="Chromosome"/>
</dbReference>
<feature type="domain" description="DUF1549" evidence="2">
    <location>
        <begin position="46"/>
        <end position="236"/>
    </location>
</feature>
<sequence length="731" mass="80350" precursor="true">MQFLRHFAALLALACVTCVMADDGDGSGLALSRPVLPEPVAGRTHPVDRLIDAYFAEQQIARPAEVVDDRTFARRVSLDLIGRLPDPAAVEALIASDAADRRQRFVEAILDDDWAYGEHWMTFWSDHLRNAYRGTGFIDNGRKQITGWLFASLYENKPYDRFVHELISPVPGSEGFTLGIKWRGVVNESQRKEIQAAQNVAQVFLGTNLKCASCHDSFVNDWTLDEAYALSSVFADEPLEIHHCDKPTGETSEVGFIYPELGTIDADHPRERRMRQLADLIVQRKNGRFARTIVNRLWARLMGRGLVEPLDNMDEPAWNRDLLDWLARDFVEHDYDLRHTLAVIATSQAYQLPADQAPAPGRSDEYVFRGPRVKRMTAEQFVDAVHAVARLESHPDPAGFKKDGRGQGGQLAEIVEFTAAAAESRPNPTAAQLAAVLRDAHWIWNDANAMQAAGNAKAHFRRVFELDAAADHAVVAISADNEFELFVNGQPVAKGQDWSRPGVIHVGPHLRAGTNVIAVTARNGGTDPNPAGLIAVLMTAGDDGKYSSRIITDESWHIVRKPQPGWTTETKDPTGTAALLVAPGNGGPWNIASRVGNSDVVTQSDAAVLWGDRHVVAALQPRDTLQAALGRPNREQVVTRRESKGTLLQALELTNGKTLDSLLREGGRKWIDASAGTDSLVSDLYREALGRHATAAERHVASDLVGDPPSAEGVADLLWVLVLLPEFQLIY</sequence>
<dbReference type="RefSeq" id="WP_145369749.1">
    <property type="nucleotide sequence ID" value="NZ_CP036275.1"/>
</dbReference>
<dbReference type="Gene3D" id="2.60.120.260">
    <property type="entry name" value="Galactose-binding domain-like"/>
    <property type="match status" value="1"/>
</dbReference>
<accession>A0A517Z7L4</accession>
<dbReference type="AlphaFoldDB" id="A0A517Z7L4"/>
<reference evidence="4 5" key="1">
    <citation type="submission" date="2019-02" db="EMBL/GenBank/DDBJ databases">
        <title>Deep-cultivation of Planctomycetes and their phenomic and genomic characterization uncovers novel biology.</title>
        <authorList>
            <person name="Wiegand S."/>
            <person name="Jogler M."/>
            <person name="Boedeker C."/>
            <person name="Pinto D."/>
            <person name="Vollmers J."/>
            <person name="Rivas-Marin E."/>
            <person name="Kohn T."/>
            <person name="Peeters S.H."/>
            <person name="Heuer A."/>
            <person name="Rast P."/>
            <person name="Oberbeckmann S."/>
            <person name="Bunk B."/>
            <person name="Jeske O."/>
            <person name="Meyerdierks A."/>
            <person name="Storesund J.E."/>
            <person name="Kallscheuer N."/>
            <person name="Luecker S."/>
            <person name="Lage O.M."/>
            <person name="Pohl T."/>
            <person name="Merkel B.J."/>
            <person name="Hornburger P."/>
            <person name="Mueller R.-W."/>
            <person name="Bruemmer F."/>
            <person name="Labrenz M."/>
            <person name="Spormann A.M."/>
            <person name="Op den Camp H."/>
            <person name="Overmann J."/>
            <person name="Amann R."/>
            <person name="Jetten M.S.M."/>
            <person name="Mascher T."/>
            <person name="Medema M.H."/>
            <person name="Devos D.P."/>
            <person name="Kaster A.-K."/>
            <person name="Ovreas L."/>
            <person name="Rohde M."/>
            <person name="Galperin M.Y."/>
            <person name="Jogler C."/>
        </authorList>
    </citation>
    <scope>NUCLEOTIDE SEQUENCE [LARGE SCALE GENOMIC DNA]</scope>
    <source>
        <strain evidence="4 5">Mal4</strain>
    </source>
</reference>
<dbReference type="InterPro" id="IPR022655">
    <property type="entry name" value="DUF1553"/>
</dbReference>
<proteinExistence type="predicted"/>
<dbReference type="PANTHER" id="PTHR35889">
    <property type="entry name" value="CYCLOINULO-OLIGOSACCHARIDE FRUCTANOTRANSFERASE-RELATED"/>
    <property type="match status" value="1"/>
</dbReference>
<keyword evidence="1" id="KW-0732">Signal</keyword>
<evidence type="ECO:0000256" key="1">
    <source>
        <dbReference type="SAM" id="SignalP"/>
    </source>
</evidence>
<dbReference type="InterPro" id="IPR008979">
    <property type="entry name" value="Galactose-bd-like_sf"/>
</dbReference>
<dbReference type="Pfam" id="PF07587">
    <property type="entry name" value="PSD1"/>
    <property type="match status" value="2"/>
</dbReference>
<dbReference type="Pfam" id="PF07583">
    <property type="entry name" value="PSCyt2"/>
    <property type="match status" value="1"/>
</dbReference>
<keyword evidence="5" id="KW-1185">Reference proteome</keyword>
<feature type="chain" id="PRO_5022040624" description="DUF1549 domain-containing protein" evidence="1">
    <location>
        <begin position="22"/>
        <end position="731"/>
    </location>
</feature>
<dbReference type="SUPFAM" id="SSF49785">
    <property type="entry name" value="Galactose-binding domain-like"/>
    <property type="match status" value="1"/>
</dbReference>
<feature type="domain" description="DUF1553" evidence="3">
    <location>
        <begin position="275"/>
        <end position="392"/>
    </location>
</feature>
<evidence type="ECO:0000259" key="2">
    <source>
        <dbReference type="Pfam" id="PF07583"/>
    </source>
</evidence>
<evidence type="ECO:0000259" key="3">
    <source>
        <dbReference type="Pfam" id="PF07587"/>
    </source>
</evidence>
<dbReference type="InterPro" id="IPR011444">
    <property type="entry name" value="DUF1549"/>
</dbReference>